<evidence type="ECO:0000256" key="1">
    <source>
        <dbReference type="ARBA" id="ARBA00004141"/>
    </source>
</evidence>
<evidence type="ECO:0000256" key="6">
    <source>
        <dbReference type="SAM" id="Phobius"/>
    </source>
</evidence>
<keyword evidence="4 6" id="KW-1133">Transmembrane helix</keyword>
<comment type="subcellular location">
    <subcellularLocation>
        <location evidence="1">Membrane</location>
        <topology evidence="1">Multi-pass membrane protein</topology>
    </subcellularLocation>
</comment>
<feature type="transmembrane region" description="Helical" evidence="6">
    <location>
        <begin position="76"/>
        <end position="95"/>
    </location>
</feature>
<evidence type="ECO:0000256" key="4">
    <source>
        <dbReference type="ARBA" id="ARBA00022989"/>
    </source>
</evidence>
<keyword evidence="3 6" id="KW-0812">Transmembrane</keyword>
<dbReference type="Proteomes" id="UP001059295">
    <property type="component" value="Chromosome"/>
</dbReference>
<dbReference type="PANTHER" id="PTHR38459:SF1">
    <property type="entry name" value="PROPHAGE BACTOPRENOL-LINKED GLUCOSE TRANSLOCASE HOMOLOG"/>
    <property type="match status" value="1"/>
</dbReference>
<keyword evidence="5 6" id="KW-0472">Membrane</keyword>
<name>A0ABY5V1G2_9BACT</name>
<dbReference type="Pfam" id="PF04138">
    <property type="entry name" value="GtrA_DPMS_TM"/>
    <property type="match status" value="1"/>
</dbReference>
<protein>
    <submittedName>
        <fullName evidence="8">GtrA family protein</fullName>
    </submittedName>
</protein>
<reference evidence="8" key="1">
    <citation type="journal article" date="2022" name="Cell">
        <title>Design, construction, and in vivo augmentation of a complex gut microbiome.</title>
        <authorList>
            <person name="Cheng A.G."/>
            <person name="Ho P.Y."/>
            <person name="Aranda-Diaz A."/>
            <person name="Jain S."/>
            <person name="Yu F.B."/>
            <person name="Meng X."/>
            <person name="Wang M."/>
            <person name="Iakiviak M."/>
            <person name="Nagashima K."/>
            <person name="Zhao A."/>
            <person name="Murugkar P."/>
            <person name="Patil A."/>
            <person name="Atabakhsh K."/>
            <person name="Weakley A."/>
            <person name="Yan J."/>
            <person name="Brumbaugh A.R."/>
            <person name="Higginbottom S."/>
            <person name="Dimas A."/>
            <person name="Shiver A.L."/>
            <person name="Deutschbauer A."/>
            <person name="Neff N."/>
            <person name="Sonnenburg J.L."/>
            <person name="Huang K.C."/>
            <person name="Fischbach M.A."/>
        </authorList>
    </citation>
    <scope>NUCLEOTIDE SEQUENCE</scope>
    <source>
        <strain evidence="8">AP11</strain>
    </source>
</reference>
<feature type="transmembrane region" description="Helical" evidence="6">
    <location>
        <begin position="39"/>
        <end position="64"/>
    </location>
</feature>
<organism evidence="8 9">
    <name type="scientific">Alistipes ihumii AP11</name>
    <dbReference type="NCBI Taxonomy" id="1211813"/>
    <lineage>
        <taxon>Bacteria</taxon>
        <taxon>Pseudomonadati</taxon>
        <taxon>Bacteroidota</taxon>
        <taxon>Bacteroidia</taxon>
        <taxon>Bacteroidales</taxon>
        <taxon>Rikenellaceae</taxon>
        <taxon>Alistipes</taxon>
    </lineage>
</organism>
<evidence type="ECO:0000259" key="7">
    <source>
        <dbReference type="Pfam" id="PF04138"/>
    </source>
</evidence>
<dbReference type="PANTHER" id="PTHR38459">
    <property type="entry name" value="PROPHAGE BACTOPRENOL-LINKED GLUCOSE TRANSLOCASE HOMOLOG"/>
    <property type="match status" value="1"/>
</dbReference>
<sequence>MTIGTWIGKYAIVRHVLVGGTATVVHFGTYYALTALSVNYNLAFTAGVALSLAFNFVASSRFTFRTGLSAGRGLRFCGAHAVNYLLSVGLLNLYVRLGVSEYVAPLLVWPVAVPINYLMVRYSLTGGAGRRSEGSDTRKPISE</sequence>
<feature type="transmembrane region" description="Helical" evidence="6">
    <location>
        <begin position="12"/>
        <end position="33"/>
    </location>
</feature>
<dbReference type="RefSeq" id="WP_019245119.1">
    <property type="nucleotide sequence ID" value="NZ_CAPH01000006.1"/>
</dbReference>
<dbReference type="InterPro" id="IPR051401">
    <property type="entry name" value="GtrA_CellWall_Glycosyl"/>
</dbReference>
<dbReference type="GeneID" id="82890370"/>
<evidence type="ECO:0000256" key="2">
    <source>
        <dbReference type="ARBA" id="ARBA00009399"/>
    </source>
</evidence>
<evidence type="ECO:0000256" key="3">
    <source>
        <dbReference type="ARBA" id="ARBA00022692"/>
    </source>
</evidence>
<dbReference type="EMBL" id="CP102294">
    <property type="protein sequence ID" value="UWN57479.1"/>
    <property type="molecule type" value="Genomic_DNA"/>
</dbReference>
<proteinExistence type="inferred from homology"/>
<dbReference type="InterPro" id="IPR007267">
    <property type="entry name" value="GtrA_DPMS_TM"/>
</dbReference>
<evidence type="ECO:0000313" key="9">
    <source>
        <dbReference type="Proteomes" id="UP001059295"/>
    </source>
</evidence>
<feature type="transmembrane region" description="Helical" evidence="6">
    <location>
        <begin position="107"/>
        <end position="124"/>
    </location>
</feature>
<feature type="domain" description="GtrA/DPMS transmembrane" evidence="7">
    <location>
        <begin position="15"/>
        <end position="122"/>
    </location>
</feature>
<comment type="similarity">
    <text evidence="2">Belongs to the GtrA family.</text>
</comment>
<evidence type="ECO:0000256" key="5">
    <source>
        <dbReference type="ARBA" id="ARBA00023136"/>
    </source>
</evidence>
<evidence type="ECO:0000313" key="8">
    <source>
        <dbReference type="EMBL" id="UWN57479.1"/>
    </source>
</evidence>
<keyword evidence="9" id="KW-1185">Reference proteome</keyword>
<gene>
    <name evidence="8" type="ORF">NQ491_01510</name>
</gene>
<accession>A0ABY5V1G2</accession>